<sequence length="324" mass="36788">MRLLRLRHGLAAGYSHLRLKSNTYRCFSSSQVHHELTPFTRRLFKLPSAPSPPSQHHNDLTTFLSYAKHSSLPETSSVHVGTHYEYTVLRTLRRYALSLDRIGGRDDAGIDLVGTWHLPERERERALRVLVQCKSLKVKVGPNVVRELEGTFRQAPVGWRTSETVGVLVSPREATKGVRHTLARSAYPLFWMMIERDGTLKQALWNARAEELGIGPLGVETRYGTTEDARSGSVAKEMLLTWDGCDIPDMDQVEQKLIEFAEQWVASWGMDLSEIQKGELLDAVERVLPHDTSTRLLDRSISEAERKKVVQALQERLEQQPVSE</sequence>
<evidence type="ECO:0008006" key="5">
    <source>
        <dbReference type="Google" id="ProtNLM"/>
    </source>
</evidence>
<dbReference type="InterPro" id="IPR011856">
    <property type="entry name" value="tRNA_endonuc-like_dom_sf"/>
</dbReference>
<protein>
    <recommendedName>
        <fullName evidence="5">Endonuclease TnsA, N-terminal/resolvase Hjc/tRNA endonuclease, C-terminal</fullName>
    </recommendedName>
</protein>
<dbReference type="PANTHER" id="PTHR28133:SF1">
    <property type="entry name" value="REQUIRED FOR RESPIRATORY GROWTH PROTEIN 7, MITOCHONDRIAL"/>
    <property type="match status" value="1"/>
</dbReference>
<proteinExistence type="predicted"/>
<gene>
    <name evidence="3" type="ORF">PGRI_022210</name>
</gene>
<comment type="subcellular location">
    <subcellularLocation>
        <location evidence="1">Mitochondrion</location>
    </subcellularLocation>
</comment>
<dbReference type="OMA" id="VQCKSLK"/>
<comment type="caution">
    <text evidence="3">The sequence shown here is derived from an EMBL/GenBank/DDBJ whole genome shotgun (WGS) entry which is preliminary data.</text>
</comment>
<evidence type="ECO:0000313" key="4">
    <source>
        <dbReference type="Proteomes" id="UP000070168"/>
    </source>
</evidence>
<organism evidence="3 4">
    <name type="scientific">Penicillium patulum</name>
    <name type="common">Penicillium griseofulvum</name>
    <dbReference type="NCBI Taxonomy" id="5078"/>
    <lineage>
        <taxon>Eukaryota</taxon>
        <taxon>Fungi</taxon>
        <taxon>Dikarya</taxon>
        <taxon>Ascomycota</taxon>
        <taxon>Pezizomycotina</taxon>
        <taxon>Eurotiomycetes</taxon>
        <taxon>Eurotiomycetidae</taxon>
        <taxon>Eurotiales</taxon>
        <taxon>Aspergillaceae</taxon>
        <taxon>Penicillium</taxon>
    </lineage>
</organism>
<dbReference type="RefSeq" id="XP_040646887.1">
    <property type="nucleotide sequence ID" value="XM_040789934.1"/>
</dbReference>
<accession>A0A135LHA2</accession>
<dbReference type="Pfam" id="PF10356">
    <property type="entry name" value="RRG7"/>
    <property type="match status" value="2"/>
</dbReference>
<dbReference type="EMBL" id="LHQR01000065">
    <property type="protein sequence ID" value="KXG48351.1"/>
    <property type="molecule type" value="Genomic_DNA"/>
</dbReference>
<dbReference type="OrthoDB" id="20734at2759"/>
<dbReference type="Proteomes" id="UP000070168">
    <property type="component" value="Unassembled WGS sequence"/>
</dbReference>
<evidence type="ECO:0000256" key="2">
    <source>
        <dbReference type="ARBA" id="ARBA00023128"/>
    </source>
</evidence>
<evidence type="ECO:0000256" key="1">
    <source>
        <dbReference type="ARBA" id="ARBA00004173"/>
    </source>
</evidence>
<keyword evidence="4" id="KW-1185">Reference proteome</keyword>
<dbReference type="PANTHER" id="PTHR28133">
    <property type="entry name" value="REQUIRED FOR RESPIRATORY GROWTH PROTEIN 7, MITOCHONDRIAL"/>
    <property type="match status" value="1"/>
</dbReference>
<keyword evidence="2" id="KW-0496">Mitochondrion</keyword>
<evidence type="ECO:0000313" key="3">
    <source>
        <dbReference type="EMBL" id="KXG48351.1"/>
    </source>
</evidence>
<dbReference type="GO" id="GO:0003676">
    <property type="term" value="F:nucleic acid binding"/>
    <property type="evidence" value="ECO:0007669"/>
    <property type="project" value="InterPro"/>
</dbReference>
<dbReference type="AlphaFoldDB" id="A0A135LHA2"/>
<name>A0A135LHA2_PENPA</name>
<dbReference type="GO" id="GO:0005739">
    <property type="term" value="C:mitochondrion"/>
    <property type="evidence" value="ECO:0007669"/>
    <property type="project" value="UniProtKB-SubCell"/>
</dbReference>
<dbReference type="GeneID" id="63705234"/>
<reference evidence="3 4" key="1">
    <citation type="journal article" date="2016" name="BMC Genomics">
        <title>Genome sequencing and secondary metabolism of the postharvest pathogen Penicillium griseofulvum.</title>
        <authorList>
            <person name="Banani H."/>
            <person name="Marcet-Houben M."/>
            <person name="Ballester A.R."/>
            <person name="Abbruscato P."/>
            <person name="Gonzalez-Candelas L."/>
            <person name="Gabaldon T."/>
            <person name="Spadaro D."/>
        </authorList>
    </citation>
    <scope>NUCLEOTIDE SEQUENCE [LARGE SCALE GENOMIC DNA]</scope>
    <source>
        <strain evidence="3 4">PG3</strain>
    </source>
</reference>
<dbReference type="Gene3D" id="3.40.1350.10">
    <property type="match status" value="1"/>
</dbReference>
<dbReference type="InterPro" id="IPR018828">
    <property type="entry name" value="RRG7"/>
</dbReference>